<name>A0ABU5C558_9BACI</name>
<feature type="transmembrane region" description="Helical" evidence="1">
    <location>
        <begin position="26"/>
        <end position="47"/>
    </location>
</feature>
<keyword evidence="3" id="KW-1185">Reference proteome</keyword>
<reference evidence="2 3" key="1">
    <citation type="submission" date="2023-10" db="EMBL/GenBank/DDBJ databases">
        <title>Virgibacillus halophilus 5B73C genome.</title>
        <authorList>
            <person name="Miliotis G."/>
            <person name="Sengupta P."/>
            <person name="Hameed A."/>
            <person name="Chuvochina M."/>
            <person name="Mcdonagh F."/>
            <person name="Simpson A.C."/>
            <person name="Singh N.K."/>
            <person name="Rekha P.D."/>
            <person name="Raman K."/>
            <person name="Hugenholtz P."/>
            <person name="Venkateswaran K."/>
        </authorList>
    </citation>
    <scope>NUCLEOTIDE SEQUENCE [LARGE SCALE GENOMIC DNA]</scope>
    <source>
        <strain evidence="2 3">5B73C</strain>
    </source>
</reference>
<sequence length="55" mass="6316">MLKYLEKRMEGGIKNTSFKTDGPMHLAHASVHLFLLISIIAFSRFIAAYEFETKI</sequence>
<evidence type="ECO:0000313" key="3">
    <source>
        <dbReference type="Proteomes" id="UP001281447"/>
    </source>
</evidence>
<protein>
    <submittedName>
        <fullName evidence="2">Uncharacterized protein</fullName>
    </submittedName>
</protein>
<keyword evidence="1" id="KW-0472">Membrane</keyword>
<gene>
    <name evidence="2" type="ORF">RWE15_06580</name>
</gene>
<proteinExistence type="predicted"/>
<organism evidence="2 3">
    <name type="scientific">Tigheibacillus halophilus</name>
    <dbReference type="NCBI Taxonomy" id="361280"/>
    <lineage>
        <taxon>Bacteria</taxon>
        <taxon>Bacillati</taxon>
        <taxon>Bacillota</taxon>
        <taxon>Bacilli</taxon>
        <taxon>Bacillales</taxon>
        <taxon>Bacillaceae</taxon>
        <taxon>Tigheibacillus</taxon>
    </lineage>
</organism>
<dbReference type="EMBL" id="JAWDIP010000003">
    <property type="protein sequence ID" value="MDY0394210.1"/>
    <property type="molecule type" value="Genomic_DNA"/>
</dbReference>
<dbReference type="Proteomes" id="UP001281447">
    <property type="component" value="Unassembled WGS sequence"/>
</dbReference>
<keyword evidence="1" id="KW-0812">Transmembrane</keyword>
<keyword evidence="1" id="KW-1133">Transmembrane helix</keyword>
<accession>A0ABU5C558</accession>
<evidence type="ECO:0000256" key="1">
    <source>
        <dbReference type="SAM" id="Phobius"/>
    </source>
</evidence>
<comment type="caution">
    <text evidence="2">The sequence shown here is derived from an EMBL/GenBank/DDBJ whole genome shotgun (WGS) entry which is preliminary data.</text>
</comment>
<evidence type="ECO:0000313" key="2">
    <source>
        <dbReference type="EMBL" id="MDY0394210.1"/>
    </source>
</evidence>